<feature type="repeat" description="ANK" evidence="3">
    <location>
        <begin position="161"/>
        <end position="193"/>
    </location>
</feature>
<reference evidence="5 6" key="1">
    <citation type="submission" date="2017-04" db="EMBL/GenBank/DDBJ databases">
        <authorList>
            <person name="Afonso C.L."/>
            <person name="Miller P.J."/>
            <person name="Scott M.A."/>
            <person name="Spackman E."/>
            <person name="Goraichik I."/>
            <person name="Dimitrov K.M."/>
            <person name="Suarez D.L."/>
            <person name="Swayne D.E."/>
        </authorList>
    </citation>
    <scope>NUCLEOTIDE SEQUENCE [LARGE SCALE GENOMIC DNA]</scope>
    <source>
        <strain evidence="5 6">A2P</strain>
    </source>
</reference>
<evidence type="ECO:0000256" key="4">
    <source>
        <dbReference type="SAM" id="SignalP"/>
    </source>
</evidence>
<gene>
    <name evidence="5" type="ORF">SAMN02982917_1427</name>
</gene>
<feature type="signal peptide" evidence="4">
    <location>
        <begin position="1"/>
        <end position="21"/>
    </location>
</feature>
<keyword evidence="2 3" id="KW-0040">ANK repeat</keyword>
<dbReference type="AlphaFoldDB" id="A0A1X7EAM8"/>
<dbReference type="STRING" id="286727.SAMN02982917_1427"/>
<dbReference type="GO" id="GO:0004842">
    <property type="term" value="F:ubiquitin-protein transferase activity"/>
    <property type="evidence" value="ECO:0007669"/>
    <property type="project" value="TreeGrafter"/>
</dbReference>
<feature type="chain" id="PRO_5012485355" evidence="4">
    <location>
        <begin position="22"/>
        <end position="265"/>
    </location>
</feature>
<dbReference type="EMBL" id="FXAK01000002">
    <property type="protein sequence ID" value="SMF30668.1"/>
    <property type="molecule type" value="Genomic_DNA"/>
</dbReference>
<dbReference type="PANTHER" id="PTHR24171">
    <property type="entry name" value="ANKYRIN REPEAT DOMAIN-CONTAINING PROTEIN 39-RELATED"/>
    <property type="match status" value="1"/>
</dbReference>
<name>A0A1X7EAM8_9PROT</name>
<dbReference type="PROSITE" id="PS50297">
    <property type="entry name" value="ANK_REP_REGION"/>
    <property type="match status" value="2"/>
</dbReference>
<sequence length="265" mass="28997">MRFLTIAVLSVIVLNSAPVYADDWNDLYGALNSAMWQQNDQKLIALLEQGVDINTRNGDGWTLLHIASDQGKTAFVSLLLNRGADPTIKTNYGKTAFDVAGSAQIKRMLTDAMAARGGGGLPSFDPAKAWTEARWAIEYNQQDELARLLDTGLDVNARNSDGWTLLMVAAWKGNLRSVEYLVGRGADQRARNNEGETAAQLTSDPNVQALLGGEKKVTPPPTQDNYCTRMYHEATRLCDSGSAGSFCRIRAANNAQECKRTGRWP</sequence>
<dbReference type="Gene3D" id="1.25.40.20">
    <property type="entry name" value="Ankyrin repeat-containing domain"/>
    <property type="match status" value="2"/>
</dbReference>
<protein>
    <submittedName>
        <fullName evidence="5">Ankyrin repeat-containing protein</fullName>
    </submittedName>
</protein>
<dbReference type="GO" id="GO:0085020">
    <property type="term" value="P:protein K6-linked ubiquitination"/>
    <property type="evidence" value="ECO:0007669"/>
    <property type="project" value="TreeGrafter"/>
</dbReference>
<dbReference type="InterPro" id="IPR036770">
    <property type="entry name" value="Ankyrin_rpt-contain_sf"/>
</dbReference>
<dbReference type="Pfam" id="PF13857">
    <property type="entry name" value="Ank_5"/>
    <property type="match status" value="1"/>
</dbReference>
<evidence type="ECO:0000313" key="6">
    <source>
        <dbReference type="Proteomes" id="UP000192936"/>
    </source>
</evidence>
<dbReference type="Pfam" id="PF13637">
    <property type="entry name" value="Ank_4"/>
    <property type="match status" value="1"/>
</dbReference>
<dbReference type="SMART" id="SM00248">
    <property type="entry name" value="ANK"/>
    <property type="match status" value="4"/>
</dbReference>
<keyword evidence="1" id="KW-0677">Repeat</keyword>
<feature type="repeat" description="ANK" evidence="3">
    <location>
        <begin position="59"/>
        <end position="91"/>
    </location>
</feature>
<proteinExistence type="predicted"/>
<evidence type="ECO:0000256" key="3">
    <source>
        <dbReference type="PROSITE-ProRule" id="PRU00023"/>
    </source>
</evidence>
<dbReference type="PANTHER" id="PTHR24171:SF8">
    <property type="entry name" value="BRCA1-ASSOCIATED RING DOMAIN PROTEIN 1"/>
    <property type="match status" value="1"/>
</dbReference>
<organism evidence="5 6">
    <name type="scientific">Azospirillum oryzae</name>
    <dbReference type="NCBI Taxonomy" id="286727"/>
    <lineage>
        <taxon>Bacteria</taxon>
        <taxon>Pseudomonadati</taxon>
        <taxon>Pseudomonadota</taxon>
        <taxon>Alphaproteobacteria</taxon>
        <taxon>Rhodospirillales</taxon>
        <taxon>Azospirillaceae</taxon>
        <taxon>Azospirillum</taxon>
    </lineage>
</organism>
<evidence type="ECO:0000256" key="2">
    <source>
        <dbReference type="ARBA" id="ARBA00023043"/>
    </source>
</evidence>
<keyword evidence="4" id="KW-0732">Signal</keyword>
<dbReference type="PROSITE" id="PS50088">
    <property type="entry name" value="ANK_REPEAT"/>
    <property type="match status" value="2"/>
</dbReference>
<evidence type="ECO:0000313" key="5">
    <source>
        <dbReference type="EMBL" id="SMF30668.1"/>
    </source>
</evidence>
<dbReference type="InterPro" id="IPR002110">
    <property type="entry name" value="Ankyrin_rpt"/>
</dbReference>
<dbReference type="SUPFAM" id="SSF48403">
    <property type="entry name" value="Ankyrin repeat"/>
    <property type="match status" value="1"/>
</dbReference>
<dbReference type="Proteomes" id="UP000192936">
    <property type="component" value="Unassembled WGS sequence"/>
</dbReference>
<accession>A0A1X7EAM8</accession>
<evidence type="ECO:0000256" key="1">
    <source>
        <dbReference type="ARBA" id="ARBA00022737"/>
    </source>
</evidence>